<dbReference type="EMBL" id="MT141288">
    <property type="protein sequence ID" value="QJA57721.1"/>
    <property type="molecule type" value="Genomic_DNA"/>
</dbReference>
<accession>A0A6M3IK59</accession>
<reference evidence="1" key="1">
    <citation type="submission" date="2020-03" db="EMBL/GenBank/DDBJ databases">
        <title>The deep terrestrial virosphere.</title>
        <authorList>
            <person name="Holmfeldt K."/>
            <person name="Nilsson E."/>
            <person name="Simone D."/>
            <person name="Lopez-Fernandez M."/>
            <person name="Wu X."/>
            <person name="de Brujin I."/>
            <person name="Lundin D."/>
            <person name="Andersson A."/>
            <person name="Bertilsson S."/>
            <person name="Dopson M."/>
        </authorList>
    </citation>
    <scope>NUCLEOTIDE SEQUENCE</scope>
    <source>
        <strain evidence="1">MM415B01579</strain>
    </source>
</reference>
<name>A0A6M3IK59_9ZZZZ</name>
<sequence length="95" mass="11397">MSDITYILENGTETKREPSDQFRILGKIVVGFFKSVGYYVRVNDNTLIDPSDRDTRRHVNRNSKFRKVKKEVFKSYLAFLRTQYKMHLYQAEREL</sequence>
<gene>
    <name evidence="1" type="ORF">MM415B01579_0019</name>
</gene>
<evidence type="ECO:0000313" key="1">
    <source>
        <dbReference type="EMBL" id="QJA57721.1"/>
    </source>
</evidence>
<protein>
    <submittedName>
        <fullName evidence="1">Uncharacterized protein</fullName>
    </submittedName>
</protein>
<proteinExistence type="predicted"/>
<organism evidence="1">
    <name type="scientific">viral metagenome</name>
    <dbReference type="NCBI Taxonomy" id="1070528"/>
    <lineage>
        <taxon>unclassified sequences</taxon>
        <taxon>metagenomes</taxon>
        <taxon>organismal metagenomes</taxon>
    </lineage>
</organism>
<dbReference type="AlphaFoldDB" id="A0A6M3IK59"/>